<dbReference type="RefSeq" id="XP_011387886.1">
    <property type="nucleotide sequence ID" value="XM_011389584.1"/>
</dbReference>
<dbReference type="STRING" id="237631.A0A0D1E552"/>
<evidence type="ECO:0000256" key="5">
    <source>
        <dbReference type="ARBA" id="ARBA00022853"/>
    </source>
</evidence>
<dbReference type="EMBL" id="CM003142">
    <property type="protein sequence ID" value="KIS70821.1"/>
    <property type="molecule type" value="Genomic_DNA"/>
</dbReference>
<keyword evidence="9" id="KW-0539">Nucleus</keyword>
<dbReference type="Pfam" id="PF08209">
    <property type="entry name" value="Sgf11"/>
    <property type="match status" value="1"/>
</dbReference>
<keyword evidence="7 10" id="KW-0010">Activator</keyword>
<feature type="region of interest" description="Disordered" evidence="11">
    <location>
        <begin position="199"/>
        <end position="466"/>
    </location>
</feature>
<dbReference type="GeneID" id="23562832"/>
<dbReference type="InParanoid" id="A0A0D1E552"/>
<evidence type="ECO:0000313" key="13">
    <source>
        <dbReference type="Proteomes" id="UP000000561"/>
    </source>
</evidence>
<dbReference type="VEuPathDB" id="FungiDB:UMAG_01969"/>
<keyword evidence="8" id="KW-0804">Transcription</keyword>
<evidence type="ECO:0000256" key="7">
    <source>
        <dbReference type="ARBA" id="ARBA00023159"/>
    </source>
</evidence>
<protein>
    <recommendedName>
        <fullName evidence="10">SAGA-associated factor 11</fullName>
    </recommendedName>
</protein>
<dbReference type="PANTHER" id="PTHR46367">
    <property type="entry name" value="ATAXIN-7-LIKE PROTEIN 3"/>
    <property type="match status" value="1"/>
</dbReference>
<keyword evidence="4" id="KW-0862">Zinc</keyword>
<dbReference type="GO" id="GO:0003713">
    <property type="term" value="F:transcription coactivator activity"/>
    <property type="evidence" value="ECO:0000318"/>
    <property type="project" value="GO_Central"/>
</dbReference>
<keyword evidence="13" id="KW-1185">Reference proteome</keyword>
<feature type="compositionally biased region" description="Acidic residues" evidence="11">
    <location>
        <begin position="293"/>
        <end position="307"/>
    </location>
</feature>
<feature type="region of interest" description="Disordered" evidence="11">
    <location>
        <begin position="124"/>
        <end position="186"/>
    </location>
</feature>
<dbReference type="GO" id="GO:0006325">
    <property type="term" value="P:chromatin organization"/>
    <property type="evidence" value="ECO:0007669"/>
    <property type="project" value="UniProtKB-KW"/>
</dbReference>
<comment type="subcellular location">
    <subcellularLocation>
        <location evidence="1 10">Nucleus</location>
    </subcellularLocation>
</comment>
<feature type="compositionally biased region" description="Acidic residues" evidence="11">
    <location>
        <begin position="368"/>
        <end position="407"/>
    </location>
</feature>
<accession>A0A0D1E552</accession>
<reference evidence="12 13" key="1">
    <citation type="journal article" date="2006" name="Nature">
        <title>Insights from the genome of the biotrophic fungal plant pathogen Ustilago maydis.</title>
        <authorList>
            <person name="Kamper J."/>
            <person name="Kahmann R."/>
            <person name="Bolker M."/>
            <person name="Ma L.J."/>
            <person name="Brefort T."/>
            <person name="Saville B.J."/>
            <person name="Banuett F."/>
            <person name="Kronstad J.W."/>
            <person name="Gold S.E."/>
            <person name="Muller O."/>
            <person name="Perlin M.H."/>
            <person name="Wosten H.A."/>
            <person name="de Vries R."/>
            <person name="Ruiz-Herrera J."/>
            <person name="Reynaga-Pena C.G."/>
            <person name="Snetselaar K."/>
            <person name="McCann M."/>
            <person name="Perez-Martin J."/>
            <person name="Feldbrugge M."/>
            <person name="Basse C.W."/>
            <person name="Steinberg G."/>
            <person name="Ibeas J.I."/>
            <person name="Holloman W."/>
            <person name="Guzman P."/>
            <person name="Farman M."/>
            <person name="Stajich J.E."/>
            <person name="Sentandreu R."/>
            <person name="Gonzalez-Prieto J.M."/>
            <person name="Kennell J.C."/>
            <person name="Molina L."/>
            <person name="Schirawski J."/>
            <person name="Mendoza-Mendoza A."/>
            <person name="Greilinger D."/>
            <person name="Munch K."/>
            <person name="Rossel N."/>
            <person name="Scherer M."/>
            <person name="Vranes M."/>
            <person name="Ladendorf O."/>
            <person name="Vincon V."/>
            <person name="Fuchs U."/>
            <person name="Sandrock B."/>
            <person name="Meng S."/>
            <person name="Ho E.C."/>
            <person name="Cahill M.J."/>
            <person name="Boyce K.J."/>
            <person name="Klose J."/>
            <person name="Klosterman S.J."/>
            <person name="Deelstra H.J."/>
            <person name="Ortiz-Castellanos L."/>
            <person name="Li W."/>
            <person name="Sanchez-Alonso P."/>
            <person name="Schreier P.H."/>
            <person name="Hauser-Hahn I."/>
            <person name="Vaupel M."/>
            <person name="Koopmann E."/>
            <person name="Friedrich G."/>
            <person name="Voss H."/>
            <person name="Schluter T."/>
            <person name="Margolis J."/>
            <person name="Platt D."/>
            <person name="Swimmer C."/>
            <person name="Gnirke A."/>
            <person name="Chen F."/>
            <person name="Vysotskaia V."/>
            <person name="Mannhaupt G."/>
            <person name="Guldener U."/>
            <person name="Munsterkotter M."/>
            <person name="Haase D."/>
            <person name="Oesterheld M."/>
            <person name="Mewes H.W."/>
            <person name="Mauceli E.W."/>
            <person name="DeCaprio D."/>
            <person name="Wade C.M."/>
            <person name="Butler J."/>
            <person name="Young S."/>
            <person name="Jaffe D.B."/>
            <person name="Calvo S."/>
            <person name="Nusbaum C."/>
            <person name="Galagan J."/>
            <person name="Birren B.W."/>
        </authorList>
    </citation>
    <scope>NUCLEOTIDE SEQUENCE [LARGE SCALE GENOMIC DNA]</scope>
    <source>
        <strain evidence="13">DSM 14603 / FGSC 9021 / UM521</strain>
    </source>
</reference>
<keyword evidence="2" id="KW-0479">Metal-binding</keyword>
<dbReference type="Gene3D" id="3.30.160.60">
    <property type="entry name" value="Classic Zinc Finger"/>
    <property type="match status" value="1"/>
</dbReference>
<organism evidence="12 13">
    <name type="scientific">Mycosarcoma maydis</name>
    <name type="common">Corn smut fungus</name>
    <name type="synonym">Ustilago maydis</name>
    <dbReference type="NCBI Taxonomy" id="5270"/>
    <lineage>
        <taxon>Eukaryota</taxon>
        <taxon>Fungi</taxon>
        <taxon>Dikarya</taxon>
        <taxon>Basidiomycota</taxon>
        <taxon>Ustilaginomycotina</taxon>
        <taxon>Ustilaginomycetes</taxon>
        <taxon>Ustilaginales</taxon>
        <taxon>Ustilaginaceae</taxon>
        <taxon>Mycosarcoma</taxon>
    </lineage>
</organism>
<dbReference type="GO" id="GO:0045893">
    <property type="term" value="P:positive regulation of DNA-templated transcription"/>
    <property type="evidence" value="ECO:0000318"/>
    <property type="project" value="GO_Central"/>
</dbReference>
<evidence type="ECO:0000256" key="2">
    <source>
        <dbReference type="ARBA" id="ARBA00022723"/>
    </source>
</evidence>
<evidence type="ECO:0000256" key="4">
    <source>
        <dbReference type="ARBA" id="ARBA00022833"/>
    </source>
</evidence>
<feature type="compositionally biased region" description="Low complexity" evidence="11">
    <location>
        <begin position="308"/>
        <end position="317"/>
    </location>
</feature>
<dbReference type="KEGG" id="uma:UMAG_01969"/>
<dbReference type="InterPro" id="IPR051078">
    <property type="entry name" value="SGF11"/>
</dbReference>
<feature type="compositionally biased region" description="Low complexity" evidence="11">
    <location>
        <begin position="72"/>
        <end position="87"/>
    </location>
</feature>
<comment type="similarity">
    <text evidence="10">Belongs to the SGF11 family.</text>
</comment>
<dbReference type="GO" id="GO:0071819">
    <property type="term" value="C:DUBm complex"/>
    <property type="evidence" value="ECO:0000318"/>
    <property type="project" value="GO_Central"/>
</dbReference>
<dbReference type="GO" id="GO:0000124">
    <property type="term" value="C:SAGA complex"/>
    <property type="evidence" value="ECO:0000318"/>
    <property type="project" value="GO_Central"/>
</dbReference>
<dbReference type="OrthoDB" id="21557at2759"/>
<evidence type="ECO:0000256" key="1">
    <source>
        <dbReference type="ARBA" id="ARBA00004123"/>
    </source>
</evidence>
<feature type="compositionally biased region" description="Polar residues" evidence="11">
    <location>
        <begin position="217"/>
        <end position="261"/>
    </location>
</feature>
<dbReference type="AlphaFoldDB" id="A0A0D1E552"/>
<feature type="compositionally biased region" description="Polar residues" evidence="11">
    <location>
        <begin position="172"/>
        <end position="186"/>
    </location>
</feature>
<dbReference type="OMA" id="CMGMGSK"/>
<keyword evidence="5" id="KW-0156">Chromatin regulator</keyword>
<evidence type="ECO:0000256" key="6">
    <source>
        <dbReference type="ARBA" id="ARBA00023015"/>
    </source>
</evidence>
<keyword evidence="6" id="KW-0805">Transcription regulation</keyword>
<evidence type="ECO:0000256" key="8">
    <source>
        <dbReference type="ARBA" id="ARBA00023163"/>
    </source>
</evidence>
<evidence type="ECO:0000256" key="9">
    <source>
        <dbReference type="ARBA" id="ARBA00023242"/>
    </source>
</evidence>
<evidence type="ECO:0000256" key="10">
    <source>
        <dbReference type="RuleBase" id="RU261113"/>
    </source>
</evidence>
<sequence>MSNDPKALLAAKFLESFLREIVLDTAIHTHAKIKRARSICHICGLRCQAHNPAAEPSSSNPTLTVGPDSCISSRPGTPVPGSTPTTSHKPDYYSNNPLFECLICSRQVSSNRYATHLAKCMGVGSKGGRKGAARNAKATSSVLASSNRHSAAGTPRYSSDLDDDSFAKRKNGNSSLAKNGNKRANSPLAASTLANARMNKRLKTSSPTPPPADSVATGMNRSYSSQTFAPSGLSNSTVISGSPLNPNNINTASKAAESVNNSKKREKLIDDDNDQGDNASRRYHGAPDRDSNGEEGEISEDDDDDDVALAVGAAASARPPSSGTKIKIPLRTTPSASTPKPKAFVVADDSDDSDSHLSNRHSAHAASEGDDHEVDNEDDEDAEDEDDDDDDDDEDEEDDDDDDDQDDDLHITRVTHTSSHHGSNGLAGNENKPKQSNGGGLQRERGSDGEFIDVESASEQSDADSF</sequence>
<dbReference type="GO" id="GO:0008270">
    <property type="term" value="F:zinc ion binding"/>
    <property type="evidence" value="ECO:0007669"/>
    <property type="project" value="UniProtKB-KW"/>
</dbReference>
<dbReference type="Proteomes" id="UP000000561">
    <property type="component" value="Chromosome 3"/>
</dbReference>
<dbReference type="PANTHER" id="PTHR46367:SF1">
    <property type="entry name" value="ATAXIN-7-LIKE PROTEIN 3"/>
    <property type="match status" value="1"/>
</dbReference>
<evidence type="ECO:0000313" key="12">
    <source>
        <dbReference type="EMBL" id="KIS70821.1"/>
    </source>
</evidence>
<name>A0A0D1E552_MYCMD</name>
<gene>
    <name evidence="12" type="ORF">UMAG_01969</name>
</gene>
<evidence type="ECO:0000256" key="11">
    <source>
        <dbReference type="SAM" id="MobiDB-lite"/>
    </source>
</evidence>
<dbReference type="InterPro" id="IPR013246">
    <property type="entry name" value="SAGA_su_Sgf11"/>
</dbReference>
<dbReference type="eggNOG" id="ENOG502SB37">
    <property type="taxonomic scope" value="Eukaryota"/>
</dbReference>
<keyword evidence="3" id="KW-0863">Zinc-finger</keyword>
<feature type="compositionally biased region" description="Polar residues" evidence="11">
    <location>
        <begin position="139"/>
        <end position="149"/>
    </location>
</feature>
<dbReference type="GO" id="GO:0006357">
    <property type="term" value="P:regulation of transcription by RNA polymerase II"/>
    <property type="evidence" value="ECO:0000318"/>
    <property type="project" value="GO_Central"/>
</dbReference>
<feature type="region of interest" description="Disordered" evidence="11">
    <location>
        <begin position="52"/>
        <end position="90"/>
    </location>
</feature>
<proteinExistence type="inferred from homology"/>
<evidence type="ECO:0000256" key="3">
    <source>
        <dbReference type="ARBA" id="ARBA00022771"/>
    </source>
</evidence>